<evidence type="ECO:0000313" key="3">
    <source>
        <dbReference type="EMBL" id="MFD0689719.1"/>
    </source>
</evidence>
<evidence type="ECO:0000313" key="4">
    <source>
        <dbReference type="Proteomes" id="UP001597063"/>
    </source>
</evidence>
<dbReference type="PROSITE" id="PS50837">
    <property type="entry name" value="NACHT"/>
    <property type="match status" value="1"/>
</dbReference>
<dbReference type="Proteomes" id="UP001597063">
    <property type="component" value="Unassembled WGS sequence"/>
</dbReference>
<feature type="transmembrane region" description="Helical" evidence="1">
    <location>
        <begin position="505"/>
        <end position="529"/>
    </location>
</feature>
<evidence type="ECO:0000259" key="2">
    <source>
        <dbReference type="PROSITE" id="PS50837"/>
    </source>
</evidence>
<organism evidence="3 4">
    <name type="scientific">Actinomadura fibrosa</name>
    <dbReference type="NCBI Taxonomy" id="111802"/>
    <lineage>
        <taxon>Bacteria</taxon>
        <taxon>Bacillati</taxon>
        <taxon>Actinomycetota</taxon>
        <taxon>Actinomycetes</taxon>
        <taxon>Streptosporangiales</taxon>
        <taxon>Thermomonosporaceae</taxon>
        <taxon>Actinomadura</taxon>
    </lineage>
</organism>
<feature type="transmembrane region" description="Helical" evidence="1">
    <location>
        <begin position="439"/>
        <end position="458"/>
    </location>
</feature>
<dbReference type="SUPFAM" id="SSF52540">
    <property type="entry name" value="P-loop containing nucleoside triphosphate hydrolases"/>
    <property type="match status" value="1"/>
</dbReference>
<keyword evidence="4" id="KW-1185">Reference proteome</keyword>
<accession>A0ABW2XW84</accession>
<dbReference type="EMBL" id="JBHTGP010000018">
    <property type="protein sequence ID" value="MFD0689719.1"/>
    <property type="molecule type" value="Genomic_DNA"/>
</dbReference>
<dbReference type="InterPro" id="IPR027417">
    <property type="entry name" value="P-loop_NTPase"/>
</dbReference>
<feature type="domain" description="NACHT" evidence="2">
    <location>
        <begin position="153"/>
        <end position="245"/>
    </location>
</feature>
<feature type="transmembrane region" description="Helical" evidence="1">
    <location>
        <begin position="464"/>
        <end position="485"/>
    </location>
</feature>
<keyword evidence="1" id="KW-1133">Transmembrane helix</keyword>
<feature type="transmembrane region" description="Helical" evidence="1">
    <location>
        <begin position="618"/>
        <end position="641"/>
    </location>
</feature>
<sequence length="760" mass="81622">MTVGARRRLLVFATATAVLAVAEGLVAWRADVGWWTLTTAVLAVPPLIVTLLGWWERSAAAAGTSADRADRAARTLAELVEAQWDAEVRTRRLDDPAPLAMAWRLTDRPVMDHLELVDPGRRLARRFTGRTRVFGRSDRLAELADRFRGLPRRRLVILGGPGMGKSTLAILLLLELLRSRVPADPVPVMFTVSGWDPARRPLTDWLTDQLAAYPALDAPEFGRDMARTLIERGRVLPVIDGLDEACGRSEADVLAALDGGPAGVGPAIITCRTGEYAAMVDRARGRVLRGAAVIEPLPILVERVDAYLRSCLPPTRRAHWDGVLAAVTAEPDGPLARALSAPLVLWLLRVVYIEGDRDPAELLDTERFPTEAAITDHLLGHLVRARADGPRPHGRPARWAPADVERWLGFLARHLSAHGTRDLAWWHLCRLVPRRSFKIGAGVVLGLVVAVTNCLLNLPLHPPGASAVSGTLNGLVFGVVSGLLIEPDGARRRARPEPVPLLGDLVQGAVLGAVAGPPAGLLLHVLRLMPTGIEATLLKGLYHGLTIGAICGLRPALTALFPAFPGDCGLRLRGKSRLLATELRAGLVVGLPCGTVLGLGFLPWLLSFLPFGPAAFLAAAQIGLGLGVVIGLVIGLAAALGAPLADAPPLDLPGALRRDLQLTTVQVVGVGVFLLPVLVLLTGGSAMRIPAVFLVVLGTTRLSAIYGITVTILWIRRRLPWRLMRFLQDAHRDGLVRQVGPIYQFRHAALQDLLAARPDR</sequence>
<gene>
    <name evidence="3" type="ORF">ACFQZM_34890</name>
</gene>
<dbReference type="Gene3D" id="3.40.50.300">
    <property type="entry name" value="P-loop containing nucleotide triphosphate hydrolases"/>
    <property type="match status" value="1"/>
</dbReference>
<comment type="caution">
    <text evidence="3">The sequence shown here is derived from an EMBL/GenBank/DDBJ whole genome shotgun (WGS) entry which is preliminary data.</text>
</comment>
<proteinExistence type="predicted"/>
<feature type="transmembrane region" description="Helical" evidence="1">
    <location>
        <begin position="585"/>
        <end position="606"/>
    </location>
</feature>
<feature type="transmembrane region" description="Helical" evidence="1">
    <location>
        <begin position="689"/>
        <end position="715"/>
    </location>
</feature>
<feature type="transmembrane region" description="Helical" evidence="1">
    <location>
        <begin position="541"/>
        <end position="564"/>
    </location>
</feature>
<reference evidence="4" key="1">
    <citation type="journal article" date="2019" name="Int. J. Syst. Evol. Microbiol.">
        <title>The Global Catalogue of Microorganisms (GCM) 10K type strain sequencing project: providing services to taxonomists for standard genome sequencing and annotation.</title>
        <authorList>
            <consortium name="The Broad Institute Genomics Platform"/>
            <consortium name="The Broad Institute Genome Sequencing Center for Infectious Disease"/>
            <person name="Wu L."/>
            <person name="Ma J."/>
        </authorList>
    </citation>
    <scope>NUCLEOTIDE SEQUENCE [LARGE SCALE GENOMIC DNA]</scope>
    <source>
        <strain evidence="4">JCM 9371</strain>
    </source>
</reference>
<protein>
    <submittedName>
        <fullName evidence="3">NACHT domain-containing protein</fullName>
    </submittedName>
</protein>
<evidence type="ECO:0000256" key="1">
    <source>
        <dbReference type="SAM" id="Phobius"/>
    </source>
</evidence>
<feature type="transmembrane region" description="Helical" evidence="1">
    <location>
        <begin position="662"/>
        <end position="683"/>
    </location>
</feature>
<dbReference type="RefSeq" id="WP_131761407.1">
    <property type="nucleotide sequence ID" value="NZ_CAACUY010000164.1"/>
</dbReference>
<dbReference type="Pfam" id="PF05729">
    <property type="entry name" value="NACHT"/>
    <property type="match status" value="1"/>
</dbReference>
<feature type="transmembrane region" description="Helical" evidence="1">
    <location>
        <begin position="34"/>
        <end position="55"/>
    </location>
</feature>
<dbReference type="InterPro" id="IPR007111">
    <property type="entry name" value="NACHT_NTPase"/>
</dbReference>
<keyword evidence="1" id="KW-0472">Membrane</keyword>
<keyword evidence="1" id="KW-0812">Transmembrane</keyword>
<name>A0ABW2XW84_9ACTN</name>